<proteinExistence type="predicted"/>
<evidence type="ECO:0000259" key="1">
    <source>
        <dbReference type="Pfam" id="PF08719"/>
    </source>
</evidence>
<reference evidence="3" key="2">
    <citation type="submission" date="2016-06" db="UniProtKB">
        <authorList>
            <consortium name="WormBaseParasite"/>
        </authorList>
    </citation>
    <scope>IDENTIFICATION</scope>
</reference>
<dbReference type="SUPFAM" id="SSF143990">
    <property type="entry name" value="YbiA-like"/>
    <property type="match status" value="1"/>
</dbReference>
<feature type="domain" description="NADAR" evidence="1">
    <location>
        <begin position="148"/>
        <end position="264"/>
    </location>
</feature>
<dbReference type="Pfam" id="PF08719">
    <property type="entry name" value="NADAR"/>
    <property type="match status" value="1"/>
</dbReference>
<dbReference type="InterPro" id="IPR037238">
    <property type="entry name" value="YbiA-like_sf"/>
</dbReference>
<reference evidence="2" key="1">
    <citation type="submission" date="2014-05" db="EMBL/GenBank/DDBJ databases">
        <title>The genome and life-stage specific transcriptomes of Globodera pallida elucidate key aspects of plant parasitism by a cyst nematode.</title>
        <authorList>
            <person name="Cotton J.A."/>
            <person name="Lilley C.J."/>
            <person name="Jones L.M."/>
            <person name="Kikuchi T."/>
            <person name="Reid A.J."/>
            <person name="Thorpe P."/>
            <person name="Tsai I.J."/>
            <person name="Beasley H."/>
            <person name="Blok V."/>
            <person name="Cock P.J.A."/>
            <person name="Van den Akker S.E."/>
            <person name="Holroyd N."/>
            <person name="Hunt M."/>
            <person name="Mantelin S."/>
            <person name="Naghra H."/>
            <person name="Pain A."/>
            <person name="Palomares-Rius J.E."/>
            <person name="Zarowiecki M."/>
            <person name="Berriman M."/>
            <person name="Jones J.T."/>
            <person name="Urwin P.E."/>
        </authorList>
    </citation>
    <scope>NUCLEOTIDE SEQUENCE [LARGE SCALE GENOMIC DNA]</scope>
    <source>
        <strain evidence="2">Lindley</strain>
    </source>
</reference>
<dbReference type="WBParaSite" id="GPLIN_000649300">
    <property type="protein sequence ID" value="GPLIN_000649300"/>
    <property type="gene ID" value="GPLIN_000649300"/>
</dbReference>
<evidence type="ECO:0000313" key="3">
    <source>
        <dbReference type="WBParaSite" id="GPLIN_000649300"/>
    </source>
</evidence>
<dbReference type="CDD" id="cd15457">
    <property type="entry name" value="NADAR"/>
    <property type="match status" value="1"/>
</dbReference>
<evidence type="ECO:0000313" key="2">
    <source>
        <dbReference type="Proteomes" id="UP000050741"/>
    </source>
</evidence>
<dbReference type="InterPro" id="IPR012816">
    <property type="entry name" value="NADAR"/>
</dbReference>
<dbReference type="Gene3D" id="1.10.357.40">
    <property type="entry name" value="YbiA-like"/>
    <property type="match status" value="1"/>
</dbReference>
<dbReference type="AlphaFoldDB" id="A0A183C0V0"/>
<sequence>MTTFATITKFEEKKSQKRKVRLQQKGGCNGNAAGAVALRAHSDARFSLPFCQPPKVTPKVPMPPLQQQQNFLQPLFRPTSGNNYWRSNAARFGDDKLKEEQLPSITRPASSLEDYKLAEKASFVPLVDGAQCWTVTVQANNVVCFNGKTSFLSQLYPVSLVVEGDEYGSLEHYYQACKLFSLVDPQAARQLRSIRDPLKVKKRSHELLFSVGVSKITVDEWKNSHGVTVTERGMRLKFGDQHPKMRDQLLATGDALLVQALERQRGDALFDAEMDEGAVREWAKQNEGKVLKFPSELNNDSIKNIPLIGGTASGGGKNVLGVLAMHIRNELRNKNAALTGGKLQRGLGNTLACLAIFDAGDSE</sequence>
<name>A0A183C0V0_GLOPA</name>
<protein>
    <submittedName>
        <fullName evidence="3">DUF1768 domain-containing protein</fullName>
    </submittedName>
</protein>
<organism evidence="2 3">
    <name type="scientific">Globodera pallida</name>
    <name type="common">Potato cyst nematode worm</name>
    <name type="synonym">Heterodera pallida</name>
    <dbReference type="NCBI Taxonomy" id="36090"/>
    <lineage>
        <taxon>Eukaryota</taxon>
        <taxon>Metazoa</taxon>
        <taxon>Ecdysozoa</taxon>
        <taxon>Nematoda</taxon>
        <taxon>Chromadorea</taxon>
        <taxon>Rhabditida</taxon>
        <taxon>Tylenchina</taxon>
        <taxon>Tylenchomorpha</taxon>
        <taxon>Tylenchoidea</taxon>
        <taxon>Heteroderidae</taxon>
        <taxon>Heteroderinae</taxon>
        <taxon>Globodera</taxon>
    </lineage>
</organism>
<accession>A0A183C0V0</accession>
<keyword evidence="2" id="KW-1185">Reference proteome</keyword>
<dbReference type="Proteomes" id="UP000050741">
    <property type="component" value="Unassembled WGS sequence"/>
</dbReference>